<dbReference type="Proteomes" id="UP000825799">
    <property type="component" value="Chromosome"/>
</dbReference>
<dbReference type="SUPFAM" id="SSF52151">
    <property type="entry name" value="FabD/lysophospholipase-like"/>
    <property type="match status" value="1"/>
</dbReference>
<reference evidence="3 4" key="1">
    <citation type="submission" date="2021-08" db="EMBL/GenBank/DDBJ databases">
        <title>Devosia salina sp. nov., isolated from the South China Sea sediment.</title>
        <authorList>
            <person name="Zhou Z."/>
        </authorList>
    </citation>
    <scope>NUCLEOTIDE SEQUENCE [LARGE SCALE GENOMIC DNA]</scope>
    <source>
        <strain evidence="3 4">SCS-3</strain>
    </source>
</reference>
<dbReference type="Pfam" id="PF01734">
    <property type="entry name" value="Patatin"/>
    <property type="match status" value="1"/>
</dbReference>
<protein>
    <submittedName>
        <fullName evidence="3">Patatin-like phospholipase family protein</fullName>
    </submittedName>
</protein>
<name>A0ABX8WF53_9HYPH</name>
<keyword evidence="4" id="KW-1185">Reference proteome</keyword>
<evidence type="ECO:0000313" key="3">
    <source>
        <dbReference type="EMBL" id="QYO75606.1"/>
    </source>
</evidence>
<organism evidence="3 4">
    <name type="scientific">Devosia salina</name>
    <dbReference type="NCBI Taxonomy" id="2860336"/>
    <lineage>
        <taxon>Bacteria</taxon>
        <taxon>Pseudomonadati</taxon>
        <taxon>Pseudomonadota</taxon>
        <taxon>Alphaproteobacteria</taxon>
        <taxon>Hyphomicrobiales</taxon>
        <taxon>Devosiaceae</taxon>
        <taxon>Devosia</taxon>
    </lineage>
</organism>
<accession>A0ABX8WF53</accession>
<gene>
    <name evidence="3" type="ORF">K1X15_13295</name>
</gene>
<sequence length="406" mass="44121">MTDMETRVAAAKQPLRLGLALSGGGTRAAVFHLGLLLRLAIQDQLENVTALSTVSGGSLVVAAVFGNNSNNWPTSAVFREEVYPKLRGLLTEKDLFSIPALLGPSSLLKHNFRLVNRRAHVLADRLGTEWGVTGNLADLPISPKWWINAASIHSGKNWRFNKGEMGDWKFGRHYSPAVKIAEAAAASAAVPYAIGAFRLEIPQGGWYRTDPATRKPQRAIDPNAKVLRIWDGGAYDNLGLEALVKPGKPSADFDFLICSDASGVLAPPSGGVVANLIKGNLATPRLFDLMGDQVRSLRSRMLMREFDYGPMRGVIVRMGNSIRDIDLKAGVIRSEAEHSAYLSDELTKAAVAHPTALNRLSPAEFNLIARHGFECSDATLAAHAGTEFDKRSIWPLSINEMPPRKI</sequence>
<dbReference type="InterPro" id="IPR016035">
    <property type="entry name" value="Acyl_Trfase/lysoPLipase"/>
</dbReference>
<proteinExistence type="predicted"/>
<dbReference type="InterPro" id="IPR002641">
    <property type="entry name" value="PNPLA_dom"/>
</dbReference>
<evidence type="ECO:0000313" key="4">
    <source>
        <dbReference type="Proteomes" id="UP000825799"/>
    </source>
</evidence>
<dbReference type="RefSeq" id="WP_220304104.1">
    <property type="nucleotide sequence ID" value="NZ_CP080590.1"/>
</dbReference>
<evidence type="ECO:0000259" key="2">
    <source>
        <dbReference type="Pfam" id="PF01734"/>
    </source>
</evidence>
<feature type="domain" description="PNPLA" evidence="2">
    <location>
        <begin position="19"/>
        <end position="243"/>
    </location>
</feature>
<keyword evidence="1" id="KW-0443">Lipid metabolism</keyword>
<dbReference type="Gene3D" id="3.40.1090.10">
    <property type="entry name" value="Cytosolic phospholipase A2 catalytic domain"/>
    <property type="match status" value="2"/>
</dbReference>
<dbReference type="EMBL" id="CP080590">
    <property type="protein sequence ID" value="QYO75606.1"/>
    <property type="molecule type" value="Genomic_DNA"/>
</dbReference>
<evidence type="ECO:0000256" key="1">
    <source>
        <dbReference type="ARBA" id="ARBA00023098"/>
    </source>
</evidence>